<reference evidence="1 2" key="1">
    <citation type="submission" date="2016-10" db="EMBL/GenBank/DDBJ databases">
        <title>Genome sequence of the ascomycete fungus Penicillium subrubescens.</title>
        <authorList>
            <person name="De Vries R.P."/>
            <person name="Peng M."/>
            <person name="Dilokpimol A."/>
            <person name="Hilden K."/>
            <person name="Makela M.R."/>
            <person name="Grigoriev I."/>
            <person name="Riley R."/>
            <person name="Granchi Z."/>
        </authorList>
    </citation>
    <scope>NUCLEOTIDE SEQUENCE [LARGE SCALE GENOMIC DNA]</scope>
    <source>
        <strain evidence="1 2">CBS 132785</strain>
    </source>
</reference>
<dbReference type="AlphaFoldDB" id="A0A1Q5TCF2"/>
<name>A0A1Q5TCF2_9EURO</name>
<sequence>MGKKTELPPLKPMTAAESELVKETGMEVVNWHTQNNAESLHLSNCSGDFPFVE</sequence>
<protein>
    <submittedName>
        <fullName evidence="1">Uncharacterized protein</fullName>
    </submittedName>
</protein>
<comment type="caution">
    <text evidence="1">The sequence shown here is derived from an EMBL/GenBank/DDBJ whole genome shotgun (WGS) entry which is preliminary data.</text>
</comment>
<gene>
    <name evidence="1" type="ORF">PENSUB_9830</name>
</gene>
<keyword evidence="2" id="KW-1185">Reference proteome</keyword>
<dbReference type="Proteomes" id="UP000186955">
    <property type="component" value="Unassembled WGS sequence"/>
</dbReference>
<dbReference type="EMBL" id="MNBE01000683">
    <property type="protein sequence ID" value="OKO97904.1"/>
    <property type="molecule type" value="Genomic_DNA"/>
</dbReference>
<organism evidence="1 2">
    <name type="scientific">Penicillium subrubescens</name>
    <dbReference type="NCBI Taxonomy" id="1316194"/>
    <lineage>
        <taxon>Eukaryota</taxon>
        <taxon>Fungi</taxon>
        <taxon>Dikarya</taxon>
        <taxon>Ascomycota</taxon>
        <taxon>Pezizomycotina</taxon>
        <taxon>Eurotiomycetes</taxon>
        <taxon>Eurotiomycetidae</taxon>
        <taxon>Eurotiales</taxon>
        <taxon>Aspergillaceae</taxon>
        <taxon>Penicillium</taxon>
    </lineage>
</organism>
<accession>A0A1Q5TCF2</accession>
<evidence type="ECO:0000313" key="2">
    <source>
        <dbReference type="Proteomes" id="UP000186955"/>
    </source>
</evidence>
<evidence type="ECO:0000313" key="1">
    <source>
        <dbReference type="EMBL" id="OKO97904.1"/>
    </source>
</evidence>
<proteinExistence type="predicted"/>